<evidence type="ECO:0000256" key="9">
    <source>
        <dbReference type="SAM" id="Phobius"/>
    </source>
</evidence>
<dbReference type="Proteomes" id="UP000252770">
    <property type="component" value="Unassembled WGS sequence"/>
</dbReference>
<dbReference type="EMBL" id="QOUI01000009">
    <property type="protein sequence ID" value="RCK68698.1"/>
    <property type="molecule type" value="Genomic_DNA"/>
</dbReference>
<feature type="transmembrane region" description="Helical" evidence="9">
    <location>
        <begin position="205"/>
        <end position="226"/>
    </location>
</feature>
<gene>
    <name evidence="11" type="ORF">DT076_13995</name>
</gene>
<evidence type="ECO:0000256" key="7">
    <source>
        <dbReference type="ARBA" id="ARBA00023136"/>
    </source>
</evidence>
<evidence type="ECO:0000256" key="2">
    <source>
        <dbReference type="ARBA" id="ARBA00008537"/>
    </source>
</evidence>
<comment type="caution">
    <text evidence="11">The sequence shown here is derived from an EMBL/GenBank/DDBJ whole genome shotgun (WGS) entry which is preliminary data.</text>
</comment>
<feature type="transmembrane region" description="Helical" evidence="9">
    <location>
        <begin position="117"/>
        <end position="137"/>
    </location>
</feature>
<protein>
    <submittedName>
        <fullName evidence="11">MFS transporter</fullName>
    </submittedName>
</protein>
<feature type="domain" description="Major facilitator superfamily (MFS) profile" evidence="10">
    <location>
        <begin position="21"/>
        <end position="475"/>
    </location>
</feature>
<feature type="transmembrane region" description="Helical" evidence="9">
    <location>
        <begin position="149"/>
        <end position="167"/>
    </location>
</feature>
<organism evidence="11 12">
    <name type="scientific">Desertihabitans brevis</name>
    <dbReference type="NCBI Taxonomy" id="2268447"/>
    <lineage>
        <taxon>Bacteria</taxon>
        <taxon>Bacillati</taxon>
        <taxon>Actinomycetota</taxon>
        <taxon>Actinomycetes</taxon>
        <taxon>Propionibacteriales</taxon>
        <taxon>Propionibacteriaceae</taxon>
        <taxon>Desertihabitans</taxon>
    </lineage>
</organism>
<feature type="transmembrane region" description="Helical" evidence="9">
    <location>
        <begin position="276"/>
        <end position="302"/>
    </location>
</feature>
<feature type="transmembrane region" description="Helical" evidence="9">
    <location>
        <begin position="342"/>
        <end position="359"/>
    </location>
</feature>
<dbReference type="NCBIfam" id="TIGR00711">
    <property type="entry name" value="efflux_EmrB"/>
    <property type="match status" value="1"/>
</dbReference>
<feature type="transmembrane region" description="Helical" evidence="9">
    <location>
        <begin position="86"/>
        <end position="111"/>
    </location>
</feature>
<reference evidence="11 12" key="1">
    <citation type="submission" date="2018-07" db="EMBL/GenBank/DDBJ databases">
        <title>Desertimonas flava gen. nov. sp. nov.</title>
        <authorList>
            <person name="Liu S."/>
        </authorList>
    </citation>
    <scope>NUCLEOTIDE SEQUENCE [LARGE SCALE GENOMIC DNA]</scope>
    <source>
        <strain evidence="11 12">16Sb5-5</strain>
    </source>
</reference>
<proteinExistence type="inferred from homology"/>
<feature type="region of interest" description="Disordered" evidence="8">
    <location>
        <begin position="474"/>
        <end position="496"/>
    </location>
</feature>
<keyword evidence="7 9" id="KW-0472">Membrane</keyword>
<feature type="transmembrane region" description="Helical" evidence="9">
    <location>
        <begin position="58"/>
        <end position="79"/>
    </location>
</feature>
<dbReference type="Gene3D" id="1.20.1250.20">
    <property type="entry name" value="MFS general substrate transporter like domains"/>
    <property type="match status" value="1"/>
</dbReference>
<evidence type="ECO:0000256" key="3">
    <source>
        <dbReference type="ARBA" id="ARBA00022448"/>
    </source>
</evidence>
<keyword evidence="6 9" id="KW-1133">Transmembrane helix</keyword>
<evidence type="ECO:0000256" key="8">
    <source>
        <dbReference type="SAM" id="MobiDB-lite"/>
    </source>
</evidence>
<feature type="transmembrane region" description="Helical" evidence="9">
    <location>
        <begin position="238"/>
        <end position="255"/>
    </location>
</feature>
<evidence type="ECO:0000313" key="12">
    <source>
        <dbReference type="Proteomes" id="UP000252770"/>
    </source>
</evidence>
<sequence>MHDSAPAQTPAQGTRQDTRGIIPILLLSAFVLILNETTMSVAIPPIREAMGVEATTAQWLLTAFLLTMATVIPLSGFILQRLRTRTVFFLSLGLFNLGTLLCLTAPTFPVLLLGRVVQASGTAVMMPLLMTTILTLVPLERRGRVMGNVSIVISVAPALGPTVSGFILEHFSWRAVFGLMLPIGAAMLVAGALRLKNFGEPRRAPVDVVSVPLSALGFGGLVYALTQLGEAGGHLGNLLVPLGIGVVAIVAFLLRQRALQKVDRPLLDLRTWRNRTFAIALGVMMVSFGSLFGVIVLLPLYLQELRGLTPAQSGLLVLPGGVLMGVMGPLVGRLYDRVGPRVLVVPGVLVLSTTLFLFSRSGLDTPIWLLVLLYTGLSFALGLTFTPTMTSGLNSLSPQTYSHGSAWVGTLQQVAGAAGAALLVTVMSARATGLAGSGLAELDARMGGIQLAFVVAAGLAVVALALAVQLPARPPAKPEVPGREDVPGPVGADTKA</sequence>
<dbReference type="GO" id="GO:0022857">
    <property type="term" value="F:transmembrane transporter activity"/>
    <property type="evidence" value="ECO:0007669"/>
    <property type="project" value="InterPro"/>
</dbReference>
<dbReference type="PRINTS" id="PR01036">
    <property type="entry name" value="TCRTETB"/>
</dbReference>
<dbReference type="PROSITE" id="PS50850">
    <property type="entry name" value="MFS"/>
    <property type="match status" value="1"/>
</dbReference>
<dbReference type="CDD" id="cd17503">
    <property type="entry name" value="MFS_LmrB_MDR_like"/>
    <property type="match status" value="1"/>
</dbReference>
<dbReference type="PANTHER" id="PTHR42718:SF9">
    <property type="entry name" value="MAJOR FACILITATOR SUPERFAMILY MULTIDRUG TRANSPORTER MFSC"/>
    <property type="match status" value="1"/>
</dbReference>
<evidence type="ECO:0000256" key="4">
    <source>
        <dbReference type="ARBA" id="ARBA00022475"/>
    </source>
</evidence>
<dbReference type="InterPro" id="IPR036259">
    <property type="entry name" value="MFS_trans_sf"/>
</dbReference>
<evidence type="ECO:0000256" key="5">
    <source>
        <dbReference type="ARBA" id="ARBA00022692"/>
    </source>
</evidence>
<keyword evidence="3" id="KW-0813">Transport</keyword>
<evidence type="ECO:0000259" key="10">
    <source>
        <dbReference type="PROSITE" id="PS50850"/>
    </source>
</evidence>
<dbReference type="SUPFAM" id="SSF103473">
    <property type="entry name" value="MFS general substrate transporter"/>
    <property type="match status" value="1"/>
</dbReference>
<feature type="transmembrane region" description="Helical" evidence="9">
    <location>
        <begin position="365"/>
        <end position="385"/>
    </location>
</feature>
<dbReference type="Pfam" id="PF07690">
    <property type="entry name" value="MFS_1"/>
    <property type="match status" value="1"/>
</dbReference>
<dbReference type="Gene3D" id="1.20.1720.10">
    <property type="entry name" value="Multidrug resistance protein D"/>
    <property type="match status" value="1"/>
</dbReference>
<comment type="similarity">
    <text evidence="2">Belongs to the major facilitator superfamily. EmrB family.</text>
</comment>
<name>A0A367YSA0_9ACTN</name>
<dbReference type="AlphaFoldDB" id="A0A367YSA0"/>
<keyword evidence="4" id="KW-1003">Cell membrane</keyword>
<evidence type="ECO:0000313" key="11">
    <source>
        <dbReference type="EMBL" id="RCK68698.1"/>
    </source>
</evidence>
<feature type="transmembrane region" description="Helical" evidence="9">
    <location>
        <begin position="21"/>
        <end position="46"/>
    </location>
</feature>
<evidence type="ECO:0000256" key="6">
    <source>
        <dbReference type="ARBA" id="ARBA00022989"/>
    </source>
</evidence>
<feature type="transmembrane region" description="Helical" evidence="9">
    <location>
        <begin position="173"/>
        <end position="193"/>
    </location>
</feature>
<dbReference type="InterPro" id="IPR004638">
    <property type="entry name" value="EmrB-like"/>
</dbReference>
<dbReference type="RefSeq" id="WP_114127324.1">
    <property type="nucleotide sequence ID" value="NZ_QOUI01000009.1"/>
</dbReference>
<dbReference type="InterPro" id="IPR011701">
    <property type="entry name" value="MFS"/>
</dbReference>
<evidence type="ECO:0000256" key="1">
    <source>
        <dbReference type="ARBA" id="ARBA00004651"/>
    </source>
</evidence>
<dbReference type="PANTHER" id="PTHR42718">
    <property type="entry name" value="MAJOR FACILITATOR SUPERFAMILY MULTIDRUG TRANSPORTER MFSC"/>
    <property type="match status" value="1"/>
</dbReference>
<dbReference type="GO" id="GO:0005886">
    <property type="term" value="C:plasma membrane"/>
    <property type="evidence" value="ECO:0007669"/>
    <property type="project" value="UniProtKB-SubCell"/>
</dbReference>
<accession>A0A367YSA0</accession>
<keyword evidence="5 9" id="KW-0812">Transmembrane</keyword>
<feature type="transmembrane region" description="Helical" evidence="9">
    <location>
        <begin position="449"/>
        <end position="468"/>
    </location>
</feature>
<feature type="transmembrane region" description="Helical" evidence="9">
    <location>
        <begin position="406"/>
        <end position="429"/>
    </location>
</feature>
<feature type="transmembrane region" description="Helical" evidence="9">
    <location>
        <begin position="314"/>
        <end position="335"/>
    </location>
</feature>
<comment type="subcellular location">
    <subcellularLocation>
        <location evidence="1">Cell membrane</location>
        <topology evidence="1">Multi-pass membrane protein</topology>
    </subcellularLocation>
</comment>
<keyword evidence="12" id="KW-1185">Reference proteome</keyword>
<dbReference type="InterPro" id="IPR020846">
    <property type="entry name" value="MFS_dom"/>
</dbReference>